<gene>
    <name evidence="1" type="ORF">FJTKL_12083</name>
</gene>
<comment type="caution">
    <text evidence="1">The sequence shown here is derived from an EMBL/GenBank/DDBJ whole genome shotgun (WGS) entry which is preliminary data.</text>
</comment>
<sequence>MGQRHQLFVIAKPEGQQYRSLAAVHHQWLYGMSALVTCHRLLRIFQDDANRLPIQQELAFASELFGEASEADIKALVARNDEGAAPSHVPCPFPFITTCLVVGASYDPELGKCSSVDEECFGMGYNHGDNNNGITVLDISDLGNVRYCFVDYQGMESARAVPLYTPLDGWTYLMAYFNDADDIVVNNQSTTKALEKYALVDSSALADCWPKGRWQPAMGGGRPEHGLNRKSNKMSVRSLFSLSKEKLFQELLSRESPPDLALLDQPMLIRGFAHDLQRYLIDNAEALSKSPAAIELLRKAFANETTFDFTPFQGKISAPGLVALDGGFCPKTPQT</sequence>
<reference evidence="1 2" key="1">
    <citation type="submission" date="2024-03" db="EMBL/GenBank/DDBJ databases">
        <title>A high-quality draft genome sequence of Diaporthe vaccinii, a causative agent of upright dieback and viscid rot disease in cranberry plants.</title>
        <authorList>
            <person name="Sarrasin M."/>
            <person name="Lang B.F."/>
            <person name="Burger G."/>
        </authorList>
    </citation>
    <scope>NUCLEOTIDE SEQUENCE [LARGE SCALE GENOMIC DNA]</scope>
    <source>
        <strain evidence="1 2">IS7</strain>
    </source>
</reference>
<keyword evidence="2" id="KW-1185">Reference proteome</keyword>
<proteinExistence type="predicted"/>
<accession>A0ABR4EF41</accession>
<protein>
    <submittedName>
        <fullName evidence="1">Uncharacterized protein</fullName>
    </submittedName>
</protein>
<evidence type="ECO:0000313" key="1">
    <source>
        <dbReference type="EMBL" id="KAL2281063.1"/>
    </source>
</evidence>
<organism evidence="1 2">
    <name type="scientific">Diaporthe vaccinii</name>
    <dbReference type="NCBI Taxonomy" id="105482"/>
    <lineage>
        <taxon>Eukaryota</taxon>
        <taxon>Fungi</taxon>
        <taxon>Dikarya</taxon>
        <taxon>Ascomycota</taxon>
        <taxon>Pezizomycotina</taxon>
        <taxon>Sordariomycetes</taxon>
        <taxon>Sordariomycetidae</taxon>
        <taxon>Diaporthales</taxon>
        <taxon>Diaporthaceae</taxon>
        <taxon>Diaporthe</taxon>
        <taxon>Diaporthe eres species complex</taxon>
    </lineage>
</organism>
<name>A0ABR4EF41_9PEZI</name>
<dbReference type="EMBL" id="JBAWTH010000060">
    <property type="protein sequence ID" value="KAL2281063.1"/>
    <property type="molecule type" value="Genomic_DNA"/>
</dbReference>
<dbReference type="Proteomes" id="UP001600888">
    <property type="component" value="Unassembled WGS sequence"/>
</dbReference>
<evidence type="ECO:0000313" key="2">
    <source>
        <dbReference type="Proteomes" id="UP001600888"/>
    </source>
</evidence>